<dbReference type="EMBL" id="VGJJ01000022">
    <property type="protein sequence ID" value="MBM3282311.1"/>
    <property type="molecule type" value="Genomic_DNA"/>
</dbReference>
<reference evidence="2" key="1">
    <citation type="submission" date="2019-03" db="EMBL/GenBank/DDBJ databases">
        <title>Lake Tanganyika Metagenome-Assembled Genomes (MAGs).</title>
        <authorList>
            <person name="Tran P."/>
        </authorList>
    </citation>
    <scope>NUCLEOTIDE SEQUENCE</scope>
    <source>
        <strain evidence="2">M_DeepCast_50m_m2_156</strain>
    </source>
</reference>
<dbReference type="Proteomes" id="UP000774699">
    <property type="component" value="Unassembled WGS sequence"/>
</dbReference>
<sequence>MDFVSVQNGQRCRKCSHPGPFPEGSMEKINEIKKRAPRSVSTVASKPAENASQSMRELADKLKSMKGKSDGDVEFL</sequence>
<feature type="compositionally biased region" description="Basic and acidic residues" evidence="1">
    <location>
        <begin position="25"/>
        <end position="34"/>
    </location>
</feature>
<proteinExistence type="predicted"/>
<feature type="compositionally biased region" description="Basic and acidic residues" evidence="1">
    <location>
        <begin position="57"/>
        <end position="76"/>
    </location>
</feature>
<gene>
    <name evidence="2" type="ORF">FJY86_03150</name>
</gene>
<comment type="caution">
    <text evidence="2">The sequence shown here is derived from an EMBL/GenBank/DDBJ whole genome shotgun (WGS) entry which is preliminary data.</text>
</comment>
<feature type="compositionally biased region" description="Polar residues" evidence="1">
    <location>
        <begin position="39"/>
        <end position="55"/>
    </location>
</feature>
<name>A0A8T4C7B2_9ARCH</name>
<organism evidence="2 3">
    <name type="scientific">Candidatus Iainarchaeum sp</name>
    <dbReference type="NCBI Taxonomy" id="3101447"/>
    <lineage>
        <taxon>Archaea</taxon>
        <taxon>Candidatus Iainarchaeota</taxon>
        <taxon>Candidatus Iainarchaeia</taxon>
        <taxon>Candidatus Iainarchaeales</taxon>
        <taxon>Candidatus Iainarchaeaceae</taxon>
        <taxon>Candidatus Iainarchaeum</taxon>
    </lineage>
</organism>
<feature type="region of interest" description="Disordered" evidence="1">
    <location>
        <begin position="1"/>
        <end position="76"/>
    </location>
</feature>
<protein>
    <submittedName>
        <fullName evidence="2">Uncharacterized protein</fullName>
    </submittedName>
</protein>
<evidence type="ECO:0000313" key="2">
    <source>
        <dbReference type="EMBL" id="MBM3282311.1"/>
    </source>
</evidence>
<evidence type="ECO:0000256" key="1">
    <source>
        <dbReference type="SAM" id="MobiDB-lite"/>
    </source>
</evidence>
<evidence type="ECO:0000313" key="3">
    <source>
        <dbReference type="Proteomes" id="UP000774699"/>
    </source>
</evidence>
<accession>A0A8T4C7B2</accession>
<dbReference type="AlphaFoldDB" id="A0A8T4C7B2"/>
<feature type="compositionally biased region" description="Polar residues" evidence="1">
    <location>
        <begin position="1"/>
        <end position="10"/>
    </location>
</feature>